<keyword evidence="3" id="KW-1185">Reference proteome</keyword>
<evidence type="ECO:0000313" key="3">
    <source>
        <dbReference type="Proteomes" id="UP000241462"/>
    </source>
</evidence>
<dbReference type="Proteomes" id="UP000241462">
    <property type="component" value="Unassembled WGS sequence"/>
</dbReference>
<accession>A0A2T3A1X7</accession>
<feature type="compositionally biased region" description="Basic and acidic residues" evidence="1">
    <location>
        <begin position="14"/>
        <end position="23"/>
    </location>
</feature>
<gene>
    <name evidence="2" type="ORF">BD289DRAFT_41600</name>
</gene>
<reference evidence="2 3" key="1">
    <citation type="journal article" date="2018" name="Mycol. Prog.">
        <title>Coniella lustricola, a new species from submerged detritus.</title>
        <authorList>
            <person name="Raudabaugh D.B."/>
            <person name="Iturriaga T."/>
            <person name="Carver A."/>
            <person name="Mondo S."/>
            <person name="Pangilinan J."/>
            <person name="Lipzen A."/>
            <person name="He G."/>
            <person name="Amirebrahimi M."/>
            <person name="Grigoriev I.V."/>
            <person name="Miller A.N."/>
        </authorList>
    </citation>
    <scope>NUCLEOTIDE SEQUENCE [LARGE SCALE GENOMIC DNA]</scope>
    <source>
        <strain evidence="2 3">B22-T-1</strain>
    </source>
</reference>
<dbReference type="AlphaFoldDB" id="A0A2T3A1X7"/>
<proteinExistence type="predicted"/>
<sequence length="182" mass="20352">MASSKQFSGPGDLLDTHELREIRAPPSKATTQPSSVALHPHNCTTETRNSFSDKSDRWCRSNSCRTIRSFHVLRLRRRRLVPMYRPGITKNPRLLHVRVVAPRLPCRAWPLNCMCCAFVACFCQVTSTPRSARPAKALLSPFNGPEDCDQPAGCWTSRAKSFFLDCLYPTLLSCIQTTGSPG</sequence>
<dbReference type="InParanoid" id="A0A2T3A1X7"/>
<evidence type="ECO:0000313" key="2">
    <source>
        <dbReference type="EMBL" id="PSR81388.1"/>
    </source>
</evidence>
<name>A0A2T3A1X7_9PEZI</name>
<organism evidence="2 3">
    <name type="scientific">Coniella lustricola</name>
    <dbReference type="NCBI Taxonomy" id="2025994"/>
    <lineage>
        <taxon>Eukaryota</taxon>
        <taxon>Fungi</taxon>
        <taxon>Dikarya</taxon>
        <taxon>Ascomycota</taxon>
        <taxon>Pezizomycotina</taxon>
        <taxon>Sordariomycetes</taxon>
        <taxon>Sordariomycetidae</taxon>
        <taxon>Diaporthales</taxon>
        <taxon>Schizoparmaceae</taxon>
        <taxon>Coniella</taxon>
    </lineage>
</organism>
<protein>
    <submittedName>
        <fullName evidence="2">Uncharacterized protein</fullName>
    </submittedName>
</protein>
<dbReference type="EMBL" id="KZ678504">
    <property type="protein sequence ID" value="PSR81388.1"/>
    <property type="molecule type" value="Genomic_DNA"/>
</dbReference>
<evidence type="ECO:0000256" key="1">
    <source>
        <dbReference type="SAM" id="MobiDB-lite"/>
    </source>
</evidence>
<feature type="region of interest" description="Disordered" evidence="1">
    <location>
        <begin position="1"/>
        <end position="39"/>
    </location>
</feature>